<reference evidence="7" key="1">
    <citation type="journal article" date="2019" name="J. For. Res.">
        <title>Expression and analysis of zinc finger family gene in Lenzites gibbosa.</title>
        <authorList>
            <person name="Zhang J."/>
            <person name="Chi Y."/>
            <person name="Li S."/>
            <person name="Zhang J."/>
            <person name="Chen J."/>
        </authorList>
    </citation>
    <scope>NUCLEOTIDE SEQUENCE</scope>
    <source>
        <strain evidence="7">ZnF88</strain>
    </source>
</reference>
<feature type="compositionally biased region" description="Basic and acidic residues" evidence="5">
    <location>
        <begin position="326"/>
        <end position="346"/>
    </location>
</feature>
<dbReference type="GO" id="GO:0008270">
    <property type="term" value="F:zinc ion binding"/>
    <property type="evidence" value="ECO:0007669"/>
    <property type="project" value="UniProtKB-KW"/>
</dbReference>
<keyword evidence="1" id="KW-0479">Metal-binding</keyword>
<dbReference type="PROSITE" id="PS51265">
    <property type="entry name" value="ZF_DBF4"/>
    <property type="match status" value="1"/>
</dbReference>
<feature type="domain" description="DBF4-type" evidence="6">
    <location>
        <begin position="521"/>
        <end position="570"/>
    </location>
</feature>
<dbReference type="SMART" id="SM00586">
    <property type="entry name" value="ZnF_DBF"/>
    <property type="match status" value="1"/>
</dbReference>
<keyword evidence="3" id="KW-0862">Zinc</keyword>
<dbReference type="GO" id="GO:0043539">
    <property type="term" value="F:protein serine/threonine kinase activator activity"/>
    <property type="evidence" value="ECO:0007669"/>
    <property type="project" value="TreeGrafter"/>
</dbReference>
<dbReference type="InterPro" id="IPR051590">
    <property type="entry name" value="Replication_Regulatory_Kinase"/>
</dbReference>
<dbReference type="AlphaFoldDB" id="A0A6G6FQC3"/>
<dbReference type="InterPro" id="IPR036420">
    <property type="entry name" value="BRCT_dom_sf"/>
</dbReference>
<dbReference type="GO" id="GO:1901987">
    <property type="term" value="P:regulation of cell cycle phase transition"/>
    <property type="evidence" value="ECO:0007669"/>
    <property type="project" value="TreeGrafter"/>
</dbReference>
<feature type="region of interest" description="Disordered" evidence="5">
    <location>
        <begin position="1"/>
        <end position="92"/>
    </location>
</feature>
<dbReference type="InterPro" id="IPR013939">
    <property type="entry name" value="Regulatory_Dfp1/Him1"/>
</dbReference>
<dbReference type="GO" id="GO:0003676">
    <property type="term" value="F:nucleic acid binding"/>
    <property type="evidence" value="ECO:0007669"/>
    <property type="project" value="InterPro"/>
</dbReference>
<dbReference type="GO" id="GO:0031431">
    <property type="term" value="C:Dbf4-dependent protein kinase complex"/>
    <property type="evidence" value="ECO:0007669"/>
    <property type="project" value="TreeGrafter"/>
</dbReference>
<dbReference type="Gene3D" id="3.40.50.10190">
    <property type="entry name" value="BRCT domain"/>
    <property type="match status" value="1"/>
</dbReference>
<evidence type="ECO:0000256" key="1">
    <source>
        <dbReference type="ARBA" id="ARBA00022723"/>
    </source>
</evidence>
<dbReference type="Pfam" id="PF07535">
    <property type="entry name" value="zf-DBF"/>
    <property type="match status" value="1"/>
</dbReference>
<feature type="compositionally biased region" description="Low complexity" evidence="5">
    <location>
        <begin position="352"/>
        <end position="362"/>
    </location>
</feature>
<name>A0A6G6FQC3_9APHY</name>
<proteinExistence type="evidence at transcript level"/>
<dbReference type="Pfam" id="PF08630">
    <property type="entry name" value="Dfp1_Him1_M"/>
    <property type="match status" value="1"/>
</dbReference>
<keyword evidence="2 4" id="KW-0863">Zinc-finger</keyword>
<dbReference type="PANTHER" id="PTHR15375">
    <property type="entry name" value="ACTIVATOR OF S-PHASE KINASE-RELATED"/>
    <property type="match status" value="1"/>
</dbReference>
<evidence type="ECO:0000256" key="4">
    <source>
        <dbReference type="PROSITE-ProRule" id="PRU00600"/>
    </source>
</evidence>
<evidence type="ECO:0000256" key="3">
    <source>
        <dbReference type="ARBA" id="ARBA00022833"/>
    </source>
</evidence>
<dbReference type="InterPro" id="IPR038545">
    <property type="entry name" value="Znf_DBF_sf"/>
</dbReference>
<dbReference type="CDD" id="cd00027">
    <property type="entry name" value="BRCT"/>
    <property type="match status" value="1"/>
</dbReference>
<dbReference type="InterPro" id="IPR006572">
    <property type="entry name" value="Znf_DBF"/>
</dbReference>
<evidence type="ECO:0000256" key="5">
    <source>
        <dbReference type="SAM" id="MobiDB-lite"/>
    </source>
</evidence>
<evidence type="ECO:0000313" key="7">
    <source>
        <dbReference type="EMBL" id="QIE48495.1"/>
    </source>
</evidence>
<dbReference type="PANTHER" id="PTHR15375:SF26">
    <property type="entry name" value="PROTEIN CHIFFON"/>
    <property type="match status" value="1"/>
</dbReference>
<dbReference type="OrthoDB" id="21380at2759"/>
<evidence type="ECO:0000259" key="6">
    <source>
        <dbReference type="PROSITE" id="PS51265"/>
    </source>
</evidence>
<dbReference type="FunFam" id="6.10.250.3410:FF:000001">
    <property type="entry name" value="Protein DBF4 homolog A"/>
    <property type="match status" value="1"/>
</dbReference>
<dbReference type="Gene3D" id="6.10.250.3410">
    <property type="entry name" value="DBF zinc finger"/>
    <property type="match status" value="1"/>
</dbReference>
<dbReference type="SUPFAM" id="SSF52113">
    <property type="entry name" value="BRCT domain"/>
    <property type="match status" value="1"/>
</dbReference>
<evidence type="ECO:0000256" key="2">
    <source>
        <dbReference type="ARBA" id="ARBA00022771"/>
    </source>
</evidence>
<accession>A0A6G6FQC3</accession>
<dbReference type="Pfam" id="PF22437">
    <property type="entry name" value="DBF4_BRCT"/>
    <property type="match status" value="1"/>
</dbReference>
<feature type="region of interest" description="Disordered" evidence="5">
    <location>
        <begin position="323"/>
        <end position="362"/>
    </location>
</feature>
<protein>
    <recommendedName>
        <fullName evidence="6">DBF4-type domain-containing protein</fullName>
    </recommendedName>
</protein>
<sequence length="639" mass="72565">MATTLVRNPLATRPQPHNTGMPISPCRTALRKTSAFKRPLSPEPAVELTEHSSKRVKTAPQPVVLHSPTPSAARADAKKDRERRREKERLAREEEFRVKYSRAFPSWVFYFDLDTGNPEIATTRAHLEKRVAYMGARIEDFFSKDITHFITPHDVDDKENTEKDRTKGTSRAGAAAGLLGSPIRLRGRVVASLVQKARSFNMKIWSAEKLNNILDRCNTPRVSSATGSLPTQAQQLSKERNLARLLETERLHGTTERDPTQRRHDYIYFSKESYFLLVEDLRQELATIVAAEYPIVKMKDGRERGGWPVLHCHPLSRGPFLEYDDREERRRQKAERSEQERKEEKARRKARLQQTQRKQRAQAQARIQAAQQQHQHQHDLRRSASMNNLQRRATLPNPGLEGLVDLDADFCEGDTIESANASGYLASAAYMAASGNSVGITSTTGTTSTTSIPFRTLKLPPSLKEKLQQQVKTSRRASIAVSAQRDNKENLMGPPSTIPERAKFLRKSKSTNTLKLPKRDEATKPGYCECCRVKFEDFRHHIGTKRHRKYALDDDHFKRLDRVLARVRRRTVEEVEAEEAQFLAEVEAEAREQAQAQALAMSSEGEDSETLMQHVGDAAMGDDVRWEDWVDAGNCVVEA</sequence>
<dbReference type="GO" id="GO:0010571">
    <property type="term" value="P:positive regulation of nuclear cell cycle DNA replication"/>
    <property type="evidence" value="ECO:0007669"/>
    <property type="project" value="TreeGrafter"/>
</dbReference>
<dbReference type="InterPro" id="IPR055116">
    <property type="entry name" value="DBF4_BRCT"/>
</dbReference>
<organism evidence="7">
    <name type="scientific">Trametes gibbosa</name>
    <dbReference type="NCBI Taxonomy" id="160864"/>
    <lineage>
        <taxon>Eukaryota</taxon>
        <taxon>Fungi</taxon>
        <taxon>Dikarya</taxon>
        <taxon>Basidiomycota</taxon>
        <taxon>Agaricomycotina</taxon>
        <taxon>Agaricomycetes</taxon>
        <taxon>Polyporales</taxon>
        <taxon>Polyporaceae</taxon>
        <taxon>Trametes</taxon>
    </lineage>
</organism>
<dbReference type="EMBL" id="MK805222">
    <property type="protein sequence ID" value="QIE48495.1"/>
    <property type="molecule type" value="mRNA"/>
</dbReference>
<feature type="compositionally biased region" description="Basic and acidic residues" evidence="5">
    <location>
        <begin position="75"/>
        <end position="92"/>
    </location>
</feature>